<evidence type="ECO:0000259" key="7">
    <source>
        <dbReference type="PROSITE" id="PS51858"/>
    </source>
</evidence>
<keyword evidence="9" id="KW-1185">Reference proteome</keyword>
<dbReference type="Pfam" id="PF00085">
    <property type="entry name" value="Thioredoxin"/>
    <property type="match status" value="1"/>
</dbReference>
<reference evidence="8 9" key="1">
    <citation type="submission" date="2023-08" db="EMBL/GenBank/DDBJ databases">
        <title>Black Yeasts Isolated from many extreme environments.</title>
        <authorList>
            <person name="Coleine C."/>
            <person name="Stajich J.E."/>
            <person name="Selbmann L."/>
        </authorList>
    </citation>
    <scope>NUCLEOTIDE SEQUENCE [LARGE SCALE GENOMIC DNA]</scope>
    <source>
        <strain evidence="8 9">CCFEE 5792</strain>
    </source>
</reference>
<dbReference type="Pfam" id="PF08324">
    <property type="entry name" value="PUL"/>
    <property type="match status" value="1"/>
</dbReference>
<dbReference type="Proteomes" id="UP001358417">
    <property type="component" value="Unassembled WGS sequence"/>
</dbReference>
<dbReference type="PROSITE" id="PS51858">
    <property type="entry name" value="PPPDE"/>
    <property type="match status" value="1"/>
</dbReference>
<evidence type="ECO:0000256" key="1">
    <source>
        <dbReference type="ARBA" id="ARBA00008140"/>
    </source>
</evidence>
<evidence type="ECO:0000313" key="8">
    <source>
        <dbReference type="EMBL" id="KAK5045534.1"/>
    </source>
</evidence>
<dbReference type="GeneID" id="89977313"/>
<evidence type="ECO:0000313" key="9">
    <source>
        <dbReference type="Proteomes" id="UP001358417"/>
    </source>
</evidence>
<dbReference type="InterPro" id="IPR011989">
    <property type="entry name" value="ARM-like"/>
</dbReference>
<dbReference type="InterPro" id="IPR042266">
    <property type="entry name" value="PPPDE_sf"/>
</dbReference>
<feature type="domain" description="PPPDE" evidence="7">
    <location>
        <begin position="1"/>
        <end position="141"/>
    </location>
</feature>
<feature type="compositionally biased region" description="Polar residues" evidence="4">
    <location>
        <begin position="188"/>
        <end position="197"/>
    </location>
</feature>
<dbReference type="Gene3D" id="3.90.1720.30">
    <property type="entry name" value="PPPDE domains"/>
    <property type="match status" value="1"/>
</dbReference>
<dbReference type="SMART" id="SM01179">
    <property type="entry name" value="DUF862"/>
    <property type="match status" value="1"/>
</dbReference>
<dbReference type="GO" id="GO:0070646">
    <property type="term" value="P:protein modification by small protein removal"/>
    <property type="evidence" value="ECO:0007669"/>
    <property type="project" value="TreeGrafter"/>
</dbReference>
<dbReference type="PANTHER" id="PTHR12378">
    <property type="entry name" value="DESUMOYLATING ISOPEPTIDASE"/>
    <property type="match status" value="1"/>
</dbReference>
<protein>
    <recommendedName>
        <fullName evidence="10">PPPDE domain-containing protein</fullName>
    </recommendedName>
</protein>
<sequence>MDVQLYVYDLSQGMARQFSQALTGIQIDAIYHTAIVFNSVEYFFGQGVHRKIPGSTHHGRPMSVVDLGKTELPVDVVEEYVESLEQVYTPESYDLFLHNCNNFTQDLAMFLVGKSIPEEITSLPETFLSTPIGQMLRTQLDQSMRTMTQAPDAMSGRNANGQRSHVSTSTSASSLSPPKPAPNAIASKRTNSTNSNKGAEPKFINHQLAIVSSPGHVYNTTTASEVDSLLSTARDSCAVIFFTSATCPPCKIAYPTYDELASEAGHLPTARLIKIDISASHSAQSVAQRYLIRATPTFITFLKGQKQDEWSGANPAQLRGNVRLLFQMAQPPQHPHANLKLPTFQRYIERPTLYSRTPPLDKLLTKVGDQFSSHPSVQDLISYIKSREAKGMQDAPLPDLHNFSAHLSSTFPSLPPDSHFAVIDLVRTAAVDPRVSSFLTTEPSHNTLTTVFPKFESGVNFTDAKYNVQSVTLQLACNLFSSTIFQEQLFRHSEEQSTSNLRGTIETLAAQGLLSPHANSRSMAAALIYNIGAYNHNERIHGAISVGSEKEDGTNNLGVSDDLTAALLESITSLSEIASHPASPSSSNVQETLHALLLALGMLLYGAPADEMLWDLCRAMDVREALKTLAKDSQWKAEPLLREVGEELLGKGGF</sequence>
<dbReference type="InterPro" id="IPR013535">
    <property type="entry name" value="PUL_dom"/>
</dbReference>
<feature type="region of interest" description="Disordered" evidence="4">
    <location>
        <begin position="143"/>
        <end position="199"/>
    </location>
</feature>
<dbReference type="Gene3D" id="1.25.10.10">
    <property type="entry name" value="Leucine-rich Repeat Variant"/>
    <property type="match status" value="1"/>
</dbReference>
<gene>
    <name evidence="8" type="ORF">LTR84_009152</name>
</gene>
<comment type="similarity">
    <text evidence="1">Belongs to the DeSI family.</text>
</comment>
<feature type="compositionally biased region" description="Low complexity" evidence="4">
    <location>
        <begin position="167"/>
        <end position="176"/>
    </location>
</feature>
<evidence type="ECO:0008006" key="10">
    <source>
        <dbReference type="Google" id="ProtNLM"/>
    </source>
</evidence>
<evidence type="ECO:0000259" key="5">
    <source>
        <dbReference type="PROSITE" id="PS51352"/>
    </source>
</evidence>
<dbReference type="GO" id="GO:0006508">
    <property type="term" value="P:proteolysis"/>
    <property type="evidence" value="ECO:0007669"/>
    <property type="project" value="UniProtKB-KW"/>
</dbReference>
<evidence type="ECO:0000259" key="6">
    <source>
        <dbReference type="PROSITE" id="PS51396"/>
    </source>
</evidence>
<dbReference type="InterPro" id="IPR036249">
    <property type="entry name" value="Thioredoxin-like_sf"/>
</dbReference>
<feature type="compositionally biased region" description="Polar residues" evidence="4">
    <location>
        <begin position="157"/>
        <end position="166"/>
    </location>
</feature>
<name>A0AAV9MV88_9EURO</name>
<dbReference type="Pfam" id="PF05903">
    <property type="entry name" value="Peptidase_C97"/>
    <property type="match status" value="1"/>
</dbReference>
<keyword evidence="3" id="KW-0378">Hydrolase</keyword>
<accession>A0AAV9MV88</accession>
<keyword evidence="2" id="KW-0645">Protease</keyword>
<dbReference type="CDD" id="cd02947">
    <property type="entry name" value="TRX_family"/>
    <property type="match status" value="1"/>
</dbReference>
<dbReference type="EMBL" id="JAVRRD010000036">
    <property type="protein sequence ID" value="KAK5045534.1"/>
    <property type="molecule type" value="Genomic_DNA"/>
</dbReference>
<comment type="caution">
    <text evidence="8">The sequence shown here is derived from an EMBL/GenBank/DDBJ whole genome shotgun (WGS) entry which is preliminary data.</text>
</comment>
<feature type="domain" description="Thioredoxin" evidence="5">
    <location>
        <begin position="175"/>
        <end position="353"/>
    </location>
</feature>
<dbReference type="RefSeq" id="XP_064701158.1">
    <property type="nucleotide sequence ID" value="XM_064852694.1"/>
</dbReference>
<dbReference type="AlphaFoldDB" id="A0AAV9MV88"/>
<evidence type="ECO:0000256" key="3">
    <source>
        <dbReference type="ARBA" id="ARBA00022801"/>
    </source>
</evidence>
<evidence type="ECO:0000256" key="4">
    <source>
        <dbReference type="SAM" id="MobiDB-lite"/>
    </source>
</evidence>
<organism evidence="8 9">
    <name type="scientific">Exophiala bonariae</name>
    <dbReference type="NCBI Taxonomy" id="1690606"/>
    <lineage>
        <taxon>Eukaryota</taxon>
        <taxon>Fungi</taxon>
        <taxon>Dikarya</taxon>
        <taxon>Ascomycota</taxon>
        <taxon>Pezizomycotina</taxon>
        <taxon>Eurotiomycetes</taxon>
        <taxon>Chaetothyriomycetidae</taxon>
        <taxon>Chaetothyriales</taxon>
        <taxon>Herpotrichiellaceae</taxon>
        <taxon>Exophiala</taxon>
    </lineage>
</organism>
<dbReference type="Gene3D" id="3.40.30.10">
    <property type="entry name" value="Glutaredoxin"/>
    <property type="match status" value="1"/>
</dbReference>
<dbReference type="PROSITE" id="PS51352">
    <property type="entry name" value="THIOREDOXIN_2"/>
    <property type="match status" value="1"/>
</dbReference>
<dbReference type="PANTHER" id="PTHR12378:SF7">
    <property type="entry name" value="DESUMOYLATING ISOPEPTIDASE 1"/>
    <property type="match status" value="1"/>
</dbReference>
<dbReference type="InterPro" id="IPR013766">
    <property type="entry name" value="Thioredoxin_domain"/>
</dbReference>
<dbReference type="GO" id="GO:0008233">
    <property type="term" value="F:peptidase activity"/>
    <property type="evidence" value="ECO:0007669"/>
    <property type="project" value="UniProtKB-KW"/>
</dbReference>
<dbReference type="SUPFAM" id="SSF52833">
    <property type="entry name" value="Thioredoxin-like"/>
    <property type="match status" value="1"/>
</dbReference>
<dbReference type="PROSITE" id="PS51396">
    <property type="entry name" value="PUL"/>
    <property type="match status" value="1"/>
</dbReference>
<proteinExistence type="inferred from homology"/>
<feature type="domain" description="PUL" evidence="6">
    <location>
        <begin position="329"/>
        <end position="651"/>
    </location>
</feature>
<evidence type="ECO:0000256" key="2">
    <source>
        <dbReference type="ARBA" id="ARBA00022670"/>
    </source>
</evidence>
<dbReference type="InterPro" id="IPR008580">
    <property type="entry name" value="PPPDE_dom"/>
</dbReference>